<proteinExistence type="predicted"/>
<organism evidence="1">
    <name type="scientific">Eutreptiella gymnastica</name>
    <dbReference type="NCBI Taxonomy" id="73025"/>
    <lineage>
        <taxon>Eukaryota</taxon>
        <taxon>Discoba</taxon>
        <taxon>Euglenozoa</taxon>
        <taxon>Euglenida</taxon>
        <taxon>Spirocuta</taxon>
        <taxon>Euglenophyceae</taxon>
        <taxon>Eutreptiales</taxon>
        <taxon>Eutreptiaceae</taxon>
        <taxon>Eutreptiella</taxon>
    </lineage>
</organism>
<evidence type="ECO:0000313" key="1">
    <source>
        <dbReference type="EMBL" id="CAE0827470.1"/>
    </source>
</evidence>
<dbReference type="EMBL" id="HBJA01112205">
    <property type="protein sequence ID" value="CAE0827470.1"/>
    <property type="molecule type" value="Transcribed_RNA"/>
</dbReference>
<name>A0A7S4LGF3_9EUGL</name>
<reference evidence="1" key="1">
    <citation type="submission" date="2021-01" db="EMBL/GenBank/DDBJ databases">
        <authorList>
            <person name="Corre E."/>
            <person name="Pelletier E."/>
            <person name="Niang G."/>
            <person name="Scheremetjew M."/>
            <person name="Finn R."/>
            <person name="Kale V."/>
            <person name="Holt S."/>
            <person name="Cochrane G."/>
            <person name="Meng A."/>
            <person name="Brown T."/>
            <person name="Cohen L."/>
        </authorList>
    </citation>
    <scope>NUCLEOTIDE SEQUENCE</scope>
    <source>
        <strain evidence="1">CCMP1594</strain>
    </source>
</reference>
<protein>
    <submittedName>
        <fullName evidence="1">Uncharacterized protein</fullName>
    </submittedName>
</protein>
<gene>
    <name evidence="1" type="ORF">EGYM00163_LOCUS38732</name>
</gene>
<sequence>MVLEHMMTLRERQREIGRENFRETTNGGPLRKRKLKRATANQLEVQMGLSLGAGFFFWWFDMSLNVLCANLVQLPFRDAGRQPVSCHPLGQHSGVMGTAFGAFCRSCTVQAGRF</sequence>
<dbReference type="AlphaFoldDB" id="A0A7S4LGF3"/>
<accession>A0A7S4LGF3</accession>